<dbReference type="CDD" id="cd23081">
    <property type="entry name" value="cpPDZ_EcRseP-like"/>
    <property type="match status" value="1"/>
</dbReference>
<keyword evidence="14" id="KW-1185">Reference proteome</keyword>
<dbReference type="Pfam" id="PF17820">
    <property type="entry name" value="PDZ_6"/>
    <property type="match status" value="2"/>
</dbReference>
<dbReference type="EC" id="3.4.24.-" evidence="11"/>
<keyword evidence="7 11" id="KW-0862">Zinc</keyword>
<evidence type="ECO:0000256" key="11">
    <source>
        <dbReference type="RuleBase" id="RU362031"/>
    </source>
</evidence>
<evidence type="ECO:0000256" key="6">
    <source>
        <dbReference type="ARBA" id="ARBA00022801"/>
    </source>
</evidence>
<evidence type="ECO:0000256" key="7">
    <source>
        <dbReference type="ARBA" id="ARBA00022833"/>
    </source>
</evidence>
<dbReference type="Proteomes" id="UP000234271">
    <property type="component" value="Chromosome"/>
</dbReference>
<dbReference type="PANTHER" id="PTHR42837">
    <property type="entry name" value="REGULATOR OF SIGMA-E PROTEASE RSEP"/>
    <property type="match status" value="1"/>
</dbReference>
<dbReference type="InterPro" id="IPR008915">
    <property type="entry name" value="Peptidase_M50"/>
</dbReference>
<dbReference type="NCBIfam" id="TIGR00054">
    <property type="entry name" value="RIP metalloprotease RseP"/>
    <property type="match status" value="1"/>
</dbReference>
<dbReference type="CDD" id="cd06163">
    <property type="entry name" value="S2P-M50_PDZ_RseP-like"/>
    <property type="match status" value="1"/>
</dbReference>
<gene>
    <name evidence="13" type="primary">rseP</name>
    <name evidence="13" type="ORF">BLE401_08995</name>
</gene>
<dbReference type="EMBL" id="CP018889">
    <property type="protein sequence ID" value="AUI68830.1"/>
    <property type="molecule type" value="Genomic_DNA"/>
</dbReference>
<dbReference type="PANTHER" id="PTHR42837:SF2">
    <property type="entry name" value="MEMBRANE METALLOPROTEASE ARASP2, CHLOROPLASTIC-RELATED"/>
    <property type="match status" value="1"/>
</dbReference>
<feature type="transmembrane region" description="Helical" evidence="11">
    <location>
        <begin position="7"/>
        <end position="28"/>
    </location>
</feature>
<evidence type="ECO:0000256" key="5">
    <source>
        <dbReference type="ARBA" id="ARBA00022692"/>
    </source>
</evidence>
<feature type="transmembrane region" description="Helical" evidence="11">
    <location>
        <begin position="423"/>
        <end position="441"/>
    </location>
</feature>
<dbReference type="GO" id="GO:0004222">
    <property type="term" value="F:metalloendopeptidase activity"/>
    <property type="evidence" value="ECO:0007669"/>
    <property type="project" value="InterPro"/>
</dbReference>
<comment type="similarity">
    <text evidence="3 11">Belongs to the peptidase M50B family.</text>
</comment>
<dbReference type="InterPro" id="IPR001478">
    <property type="entry name" value="PDZ"/>
</dbReference>
<reference evidence="14" key="1">
    <citation type="submission" date="2016-12" db="EMBL/GenBank/DDBJ databases">
        <title>Complete Genome Sequence of Beggiatoa leptomitiformis D-401.</title>
        <authorList>
            <person name="Fomenkov A."/>
            <person name="Vincze T."/>
            <person name="Grabovich M."/>
            <person name="Anton B.P."/>
            <person name="Dubinina G."/>
            <person name="Orlova M."/>
            <person name="Belousova E."/>
            <person name="Roberts R.J."/>
        </authorList>
    </citation>
    <scope>NUCLEOTIDE SEQUENCE [LARGE SCALE GENOMIC DNA]</scope>
    <source>
        <strain evidence="14">D-401</strain>
    </source>
</reference>
<dbReference type="InterPro" id="IPR041489">
    <property type="entry name" value="PDZ_6"/>
</dbReference>
<dbReference type="InterPro" id="IPR036034">
    <property type="entry name" value="PDZ_sf"/>
</dbReference>
<feature type="domain" description="PDZ" evidence="12">
    <location>
        <begin position="215"/>
        <end position="281"/>
    </location>
</feature>
<dbReference type="GO" id="GO:0016020">
    <property type="term" value="C:membrane"/>
    <property type="evidence" value="ECO:0007669"/>
    <property type="project" value="UniProtKB-SubCell"/>
</dbReference>
<dbReference type="Pfam" id="PF02163">
    <property type="entry name" value="Peptidase_M50"/>
    <property type="match status" value="1"/>
</dbReference>
<evidence type="ECO:0000256" key="1">
    <source>
        <dbReference type="ARBA" id="ARBA00001947"/>
    </source>
</evidence>
<keyword evidence="5 11" id="KW-0812">Transmembrane</keyword>
<dbReference type="RefSeq" id="WP_062154255.1">
    <property type="nucleotide sequence ID" value="NZ_CP012373.2"/>
</dbReference>
<evidence type="ECO:0000256" key="9">
    <source>
        <dbReference type="ARBA" id="ARBA00023049"/>
    </source>
</evidence>
<dbReference type="OrthoDB" id="9782003at2"/>
<dbReference type="KEGG" id="blep:AL038_15260"/>
<comment type="subcellular location">
    <subcellularLocation>
        <location evidence="2">Membrane</location>
        <topology evidence="2">Multi-pass membrane protein</topology>
    </subcellularLocation>
</comment>
<evidence type="ECO:0000259" key="12">
    <source>
        <dbReference type="SMART" id="SM00228"/>
    </source>
</evidence>
<dbReference type="STRING" id="288004.AL038_15260"/>
<dbReference type="SMART" id="SM00228">
    <property type="entry name" value="PDZ"/>
    <property type="match status" value="2"/>
</dbReference>
<dbReference type="AlphaFoldDB" id="A0A2N9YEC1"/>
<name>A0A2N9YEC1_9GAMM</name>
<evidence type="ECO:0000256" key="8">
    <source>
        <dbReference type="ARBA" id="ARBA00022989"/>
    </source>
</evidence>
<dbReference type="GO" id="GO:0006508">
    <property type="term" value="P:proteolysis"/>
    <property type="evidence" value="ECO:0007669"/>
    <property type="project" value="UniProtKB-KW"/>
</dbReference>
<accession>A0A2N9YEC1</accession>
<organism evidence="13 14">
    <name type="scientific">Beggiatoa leptomitoformis</name>
    <dbReference type="NCBI Taxonomy" id="288004"/>
    <lineage>
        <taxon>Bacteria</taxon>
        <taxon>Pseudomonadati</taxon>
        <taxon>Pseudomonadota</taxon>
        <taxon>Gammaproteobacteria</taxon>
        <taxon>Thiotrichales</taxon>
        <taxon>Thiotrichaceae</taxon>
        <taxon>Beggiatoa</taxon>
    </lineage>
</organism>
<evidence type="ECO:0000256" key="10">
    <source>
        <dbReference type="ARBA" id="ARBA00023136"/>
    </source>
</evidence>
<evidence type="ECO:0000256" key="4">
    <source>
        <dbReference type="ARBA" id="ARBA00022670"/>
    </source>
</evidence>
<feature type="transmembrane region" description="Helical" evidence="11">
    <location>
        <begin position="94"/>
        <end position="119"/>
    </location>
</feature>
<keyword evidence="10 11" id="KW-0472">Membrane</keyword>
<keyword evidence="9 11" id="KW-0482">Metalloprotease</keyword>
<sequence length="449" mass="49519">MWLLQTLLAFIVVIGVLVTVHEFGHYWVAKRLGVKILRFSIGFGNILWSRRLGQDQTEFAIAAIPLGGYVKMLDEAEGEVPTAEVHRAFNRQPLWVRSAIVFAGPLFNFLFAIFAYTIIYQFGITDIKAIVGEVAPNSIAARAGLQAGYQITAVNGKPTAHWQTVLQATLPAMLDQEDSIYTVQTEGMHERQLTVASSEISLDEIAEGQFFERLGVVPFRIIPPAQAGKIVADGAAERAGLQENDKILSQDGQKVTDWLAWAKYVTAHPNQPIMTEIERDGERQTLTLTPDNINGVGRMGVYAPEVVIPEEYLTTEYYGLFESVWKGLVKTKDVTILSLRLLGKMLFLEVSPSHISGPISIAQYAGLSANNGIITFLAFLGMVSISLGVINLLPIPTLDGGHLLFYLLEWFKGSPVSEGTQFFFYRIGMSFLVGLMGLAIFNDLGRLFG</sequence>
<keyword evidence="4 13" id="KW-0645">Protease</keyword>
<dbReference type="GO" id="GO:0046872">
    <property type="term" value="F:metal ion binding"/>
    <property type="evidence" value="ECO:0007669"/>
    <property type="project" value="UniProtKB-KW"/>
</dbReference>
<protein>
    <recommendedName>
        <fullName evidence="11">Zinc metalloprotease</fullName>
        <ecNumber evidence="11">3.4.24.-</ecNumber>
    </recommendedName>
</protein>
<evidence type="ECO:0000313" key="13">
    <source>
        <dbReference type="EMBL" id="AUI68830.1"/>
    </source>
</evidence>
<keyword evidence="6 11" id="KW-0378">Hydrolase</keyword>
<evidence type="ECO:0000256" key="3">
    <source>
        <dbReference type="ARBA" id="ARBA00007931"/>
    </source>
</evidence>
<proteinExistence type="inferred from homology"/>
<evidence type="ECO:0000313" key="14">
    <source>
        <dbReference type="Proteomes" id="UP000234271"/>
    </source>
</evidence>
<dbReference type="SUPFAM" id="SSF50156">
    <property type="entry name" value="PDZ domain-like"/>
    <property type="match status" value="2"/>
</dbReference>
<evidence type="ECO:0000256" key="2">
    <source>
        <dbReference type="ARBA" id="ARBA00004141"/>
    </source>
</evidence>
<keyword evidence="11" id="KW-0479">Metal-binding</keyword>
<dbReference type="Gene3D" id="2.30.42.10">
    <property type="match status" value="2"/>
</dbReference>
<keyword evidence="8 11" id="KW-1133">Transmembrane helix</keyword>
<feature type="domain" description="PDZ" evidence="12">
    <location>
        <begin position="120"/>
        <end position="186"/>
    </location>
</feature>
<dbReference type="InterPro" id="IPR004387">
    <property type="entry name" value="Pept_M50_Zn"/>
</dbReference>
<feature type="transmembrane region" description="Helical" evidence="11">
    <location>
        <begin position="373"/>
        <end position="395"/>
    </location>
</feature>
<comment type="cofactor">
    <cofactor evidence="1 11">
        <name>Zn(2+)</name>
        <dbReference type="ChEBI" id="CHEBI:29105"/>
    </cofactor>
</comment>